<feature type="compositionally biased region" description="Low complexity" evidence="1">
    <location>
        <begin position="216"/>
        <end position="227"/>
    </location>
</feature>
<dbReference type="OrthoDB" id="1938490at2759"/>
<comment type="caution">
    <text evidence="2">The sequence shown here is derived from an EMBL/GenBank/DDBJ whole genome shotgun (WGS) entry which is preliminary data.</text>
</comment>
<dbReference type="Proteomes" id="UP000265515">
    <property type="component" value="Unassembled WGS sequence"/>
</dbReference>
<feature type="compositionally biased region" description="Gly residues" evidence="1">
    <location>
        <begin position="93"/>
        <end position="102"/>
    </location>
</feature>
<feature type="compositionally biased region" description="Gly residues" evidence="1">
    <location>
        <begin position="167"/>
        <end position="179"/>
    </location>
</feature>
<dbReference type="EMBL" id="BFEA01000019">
    <property type="protein sequence ID" value="GBG61422.1"/>
    <property type="molecule type" value="Genomic_DNA"/>
</dbReference>
<evidence type="ECO:0000256" key="1">
    <source>
        <dbReference type="SAM" id="MobiDB-lite"/>
    </source>
</evidence>
<gene>
    <name evidence="2" type="ORF">CBR_g20453</name>
</gene>
<sequence length="698" mass="76050">MHAFQSHLGGRGGAVGGGGYGVSPLVGDGLVAPPMKERSRRLSGWVETNTTNSDKQSVGTSSPLFEPSRLRQRSTSMFVGGAHDALLQRMRGGRPGTSGGPGTPTSVVGRMQDGRPRSHGLPGFGGAGGGGGGGGGGILGAGADPLGLGGGGGGGDFRMFLSPPPAGGWGRGGAGGGGKAVEKGGEGSRTQLTSLAEESVMERGGGKRGGGGENQRSSSRGSMVSRLSRTHLIDRKATEYSKKQHGVWSAYGKPYVCHGVPLLLPRHYPFPNRGDGKEQKFPTFAELLRPGTGFGLGDELERSQRLRQDFARAEPVSDEFAPRATITLARDLQNCKFPRDAIQNAEFAKTRTKQGMPLLVGNSEGSGEVPPTPKTPASEAPDVHHRATLAKHGEMPRAASTGPIQISPLSLDENRTALLSMIDNNRQQSTRSRWSTQAVIQTPKHRYPPLNMNLRVSTNRRRQFSLLKHSQAAEMVLTMAHVANQWKVLDWRREFIRAGTTIRRELLRKLKQKELRREKIQASSSFDAGVVDVVLAHLQHNPIGQRISRTRHCWNIAQAGHKPGMTNADDFISEEARRIFFFYTHLCSLASVRRASDPLVDIIVHKVKMLLESGEKLGRNLLVQLCHYLTTLPHKVPVNRNPYALPLLQYIRKEVQLSVTEFTYMLRTLRILCEAQTVEEPRRDYNGYTTSITRPPRQ</sequence>
<accession>A0A388JUN2</accession>
<feature type="region of interest" description="Disordered" evidence="1">
    <location>
        <begin position="157"/>
        <end position="228"/>
    </location>
</feature>
<feature type="region of interest" description="Disordered" evidence="1">
    <location>
        <begin position="362"/>
        <end position="382"/>
    </location>
</feature>
<evidence type="ECO:0000313" key="3">
    <source>
        <dbReference type="Proteomes" id="UP000265515"/>
    </source>
</evidence>
<keyword evidence="3" id="KW-1185">Reference proteome</keyword>
<dbReference type="STRING" id="69332.A0A388JUN2"/>
<feature type="region of interest" description="Disordered" evidence="1">
    <location>
        <begin position="40"/>
        <end position="67"/>
    </location>
</feature>
<evidence type="ECO:0000313" key="2">
    <source>
        <dbReference type="EMBL" id="GBG61422.1"/>
    </source>
</evidence>
<proteinExistence type="predicted"/>
<dbReference type="Gramene" id="GBG61422">
    <property type="protein sequence ID" value="GBG61422"/>
    <property type="gene ID" value="CBR_g20453"/>
</dbReference>
<protein>
    <submittedName>
        <fullName evidence="2">Uncharacterized protein</fullName>
    </submittedName>
</protein>
<organism evidence="2 3">
    <name type="scientific">Chara braunii</name>
    <name type="common">Braun's stonewort</name>
    <dbReference type="NCBI Taxonomy" id="69332"/>
    <lineage>
        <taxon>Eukaryota</taxon>
        <taxon>Viridiplantae</taxon>
        <taxon>Streptophyta</taxon>
        <taxon>Charophyceae</taxon>
        <taxon>Charales</taxon>
        <taxon>Characeae</taxon>
        <taxon>Chara</taxon>
    </lineage>
</organism>
<feature type="region of interest" description="Disordered" evidence="1">
    <location>
        <begin position="89"/>
        <end position="129"/>
    </location>
</feature>
<name>A0A388JUN2_CHABU</name>
<feature type="compositionally biased region" description="Polar residues" evidence="1">
    <location>
        <begin position="46"/>
        <end position="63"/>
    </location>
</feature>
<reference evidence="2 3" key="1">
    <citation type="journal article" date="2018" name="Cell">
        <title>The Chara Genome: Secondary Complexity and Implications for Plant Terrestrialization.</title>
        <authorList>
            <person name="Nishiyama T."/>
            <person name="Sakayama H."/>
            <person name="Vries J.D."/>
            <person name="Buschmann H."/>
            <person name="Saint-Marcoux D."/>
            <person name="Ullrich K.K."/>
            <person name="Haas F.B."/>
            <person name="Vanderstraeten L."/>
            <person name="Becker D."/>
            <person name="Lang D."/>
            <person name="Vosolsobe S."/>
            <person name="Rombauts S."/>
            <person name="Wilhelmsson P.K.I."/>
            <person name="Janitza P."/>
            <person name="Kern R."/>
            <person name="Heyl A."/>
            <person name="Rumpler F."/>
            <person name="Villalobos L.I.A.C."/>
            <person name="Clay J.M."/>
            <person name="Skokan R."/>
            <person name="Toyoda A."/>
            <person name="Suzuki Y."/>
            <person name="Kagoshima H."/>
            <person name="Schijlen E."/>
            <person name="Tajeshwar N."/>
            <person name="Catarino B."/>
            <person name="Hetherington A.J."/>
            <person name="Saltykova A."/>
            <person name="Bonnot C."/>
            <person name="Breuninger H."/>
            <person name="Symeonidi A."/>
            <person name="Radhakrishnan G.V."/>
            <person name="Van Nieuwerburgh F."/>
            <person name="Deforce D."/>
            <person name="Chang C."/>
            <person name="Karol K.G."/>
            <person name="Hedrich R."/>
            <person name="Ulvskov P."/>
            <person name="Glockner G."/>
            <person name="Delwiche C.F."/>
            <person name="Petrasek J."/>
            <person name="Van de Peer Y."/>
            <person name="Friml J."/>
            <person name="Beilby M."/>
            <person name="Dolan L."/>
            <person name="Kohara Y."/>
            <person name="Sugano S."/>
            <person name="Fujiyama A."/>
            <person name="Delaux P.-M."/>
            <person name="Quint M."/>
            <person name="TheiBen G."/>
            <person name="Hagemann M."/>
            <person name="Harholt J."/>
            <person name="Dunand C."/>
            <person name="Zachgo S."/>
            <person name="Langdale J."/>
            <person name="Maumus F."/>
            <person name="Straeten D.V.D."/>
            <person name="Gould S.B."/>
            <person name="Rensing S.A."/>
        </authorList>
    </citation>
    <scope>NUCLEOTIDE SEQUENCE [LARGE SCALE GENOMIC DNA]</scope>
    <source>
        <strain evidence="2 3">S276</strain>
    </source>
</reference>
<dbReference type="AlphaFoldDB" id="A0A388JUN2"/>